<keyword evidence="1" id="KW-0812">Transmembrane</keyword>
<name>A0A4Y7Q9X4_9AGAM</name>
<keyword evidence="4" id="KW-1185">Reference proteome</keyword>
<reference evidence="3 4" key="1">
    <citation type="submission" date="2018-06" db="EMBL/GenBank/DDBJ databases">
        <title>A transcriptomic atlas of mushroom development highlights an independent origin of complex multicellularity.</title>
        <authorList>
            <consortium name="DOE Joint Genome Institute"/>
            <person name="Krizsan K."/>
            <person name="Almasi E."/>
            <person name="Merenyi Z."/>
            <person name="Sahu N."/>
            <person name="Viragh M."/>
            <person name="Koszo T."/>
            <person name="Mondo S."/>
            <person name="Kiss B."/>
            <person name="Balint B."/>
            <person name="Kues U."/>
            <person name="Barry K."/>
            <person name="Hegedus J.C."/>
            <person name="Henrissat B."/>
            <person name="Johnson J."/>
            <person name="Lipzen A."/>
            <person name="Ohm R."/>
            <person name="Nagy I."/>
            <person name="Pangilinan J."/>
            <person name="Yan J."/>
            <person name="Xiong Y."/>
            <person name="Grigoriev I.V."/>
            <person name="Hibbett D.S."/>
            <person name="Nagy L.G."/>
        </authorList>
    </citation>
    <scope>NUCLEOTIDE SEQUENCE [LARGE SCALE GENOMIC DNA]</scope>
    <source>
        <strain evidence="3 4">SZMC22713</strain>
    </source>
</reference>
<evidence type="ECO:0000313" key="3">
    <source>
        <dbReference type="EMBL" id="TDL24384.1"/>
    </source>
</evidence>
<dbReference type="InterPro" id="IPR013809">
    <property type="entry name" value="ENTH"/>
</dbReference>
<dbReference type="GO" id="GO:0005768">
    <property type="term" value="C:endosome"/>
    <property type="evidence" value="ECO:0007669"/>
    <property type="project" value="TreeGrafter"/>
</dbReference>
<dbReference type="GO" id="GO:0030276">
    <property type="term" value="F:clathrin binding"/>
    <property type="evidence" value="ECO:0007669"/>
    <property type="project" value="TreeGrafter"/>
</dbReference>
<dbReference type="PANTHER" id="PTHR12276">
    <property type="entry name" value="EPSIN/ENT-RELATED"/>
    <property type="match status" value="1"/>
</dbReference>
<proteinExistence type="predicted"/>
<dbReference type="GO" id="GO:0005543">
    <property type="term" value="F:phospholipid binding"/>
    <property type="evidence" value="ECO:0007669"/>
    <property type="project" value="TreeGrafter"/>
</dbReference>
<evidence type="ECO:0000256" key="1">
    <source>
        <dbReference type="SAM" id="Phobius"/>
    </source>
</evidence>
<organism evidence="3 4">
    <name type="scientific">Rickenella mellea</name>
    <dbReference type="NCBI Taxonomy" id="50990"/>
    <lineage>
        <taxon>Eukaryota</taxon>
        <taxon>Fungi</taxon>
        <taxon>Dikarya</taxon>
        <taxon>Basidiomycota</taxon>
        <taxon>Agaricomycotina</taxon>
        <taxon>Agaricomycetes</taxon>
        <taxon>Hymenochaetales</taxon>
        <taxon>Rickenellaceae</taxon>
        <taxon>Rickenella</taxon>
    </lineage>
</organism>
<feature type="domain" description="ENTH" evidence="2">
    <location>
        <begin position="21"/>
        <end position="79"/>
    </location>
</feature>
<keyword evidence="1" id="KW-0472">Membrane</keyword>
<keyword evidence="1" id="KW-1133">Transmembrane helix</keyword>
<dbReference type="OrthoDB" id="4033880at2759"/>
<dbReference type="EMBL" id="ML170167">
    <property type="protein sequence ID" value="TDL24384.1"/>
    <property type="molecule type" value="Genomic_DNA"/>
</dbReference>
<gene>
    <name evidence="3" type="ORF">BD410DRAFT_719631</name>
</gene>
<dbReference type="Pfam" id="PF01417">
    <property type="entry name" value="ENTH"/>
    <property type="match status" value="1"/>
</dbReference>
<dbReference type="PANTHER" id="PTHR12276:SF110">
    <property type="entry name" value="EPSIN-1-RELATED"/>
    <property type="match status" value="1"/>
</dbReference>
<dbReference type="InterPro" id="IPR008942">
    <property type="entry name" value="ENTH_VHS"/>
</dbReference>
<sequence length="102" mass="11877">MSISRFREITLRAARTFTKGYSEVQSKVREATSNDPWVSEKQLKEIAKLTNNPDFFQEIVGVLEKRLNDIGKNWRHVLKVRHSFVSSGILLPLILFCRLLLF</sequence>
<dbReference type="GO" id="GO:0030125">
    <property type="term" value="C:clathrin vesicle coat"/>
    <property type="evidence" value="ECO:0007669"/>
    <property type="project" value="TreeGrafter"/>
</dbReference>
<dbReference type="STRING" id="50990.A0A4Y7Q9X4"/>
<evidence type="ECO:0000313" key="4">
    <source>
        <dbReference type="Proteomes" id="UP000294933"/>
    </source>
</evidence>
<dbReference type="VEuPathDB" id="FungiDB:BD410DRAFT_719631"/>
<dbReference type="GO" id="GO:0007015">
    <property type="term" value="P:actin filament organization"/>
    <property type="evidence" value="ECO:0007669"/>
    <property type="project" value="TreeGrafter"/>
</dbReference>
<protein>
    <recommendedName>
        <fullName evidence="2">ENTH domain-containing protein</fullName>
    </recommendedName>
</protein>
<dbReference type="GO" id="GO:0006897">
    <property type="term" value="P:endocytosis"/>
    <property type="evidence" value="ECO:0007669"/>
    <property type="project" value="TreeGrafter"/>
</dbReference>
<dbReference type="GO" id="GO:0005886">
    <property type="term" value="C:plasma membrane"/>
    <property type="evidence" value="ECO:0007669"/>
    <property type="project" value="TreeGrafter"/>
</dbReference>
<accession>A0A4Y7Q9X4</accession>
<dbReference type="Gene3D" id="1.25.40.90">
    <property type="match status" value="1"/>
</dbReference>
<dbReference type="SUPFAM" id="SSF48464">
    <property type="entry name" value="ENTH/VHS domain"/>
    <property type="match status" value="1"/>
</dbReference>
<feature type="transmembrane region" description="Helical" evidence="1">
    <location>
        <begin position="82"/>
        <end position="101"/>
    </location>
</feature>
<dbReference type="AlphaFoldDB" id="A0A4Y7Q9X4"/>
<evidence type="ECO:0000259" key="2">
    <source>
        <dbReference type="Pfam" id="PF01417"/>
    </source>
</evidence>
<dbReference type="Proteomes" id="UP000294933">
    <property type="component" value="Unassembled WGS sequence"/>
</dbReference>